<organism evidence="8 9">
    <name type="scientific">Armadillidium nasatum</name>
    <dbReference type="NCBI Taxonomy" id="96803"/>
    <lineage>
        <taxon>Eukaryota</taxon>
        <taxon>Metazoa</taxon>
        <taxon>Ecdysozoa</taxon>
        <taxon>Arthropoda</taxon>
        <taxon>Crustacea</taxon>
        <taxon>Multicrustacea</taxon>
        <taxon>Malacostraca</taxon>
        <taxon>Eumalacostraca</taxon>
        <taxon>Peracarida</taxon>
        <taxon>Isopoda</taxon>
        <taxon>Oniscidea</taxon>
        <taxon>Crinocheta</taxon>
        <taxon>Armadillidiidae</taxon>
        <taxon>Armadillidium</taxon>
    </lineage>
</organism>
<keyword evidence="9" id="KW-1185">Reference proteome</keyword>
<dbReference type="InterPro" id="IPR048941">
    <property type="entry name" value="ATG1-like_MIT2"/>
</dbReference>
<dbReference type="PROSITE" id="PS00107">
    <property type="entry name" value="PROTEIN_KINASE_ATP"/>
    <property type="match status" value="1"/>
</dbReference>
<dbReference type="OrthoDB" id="346907at2759"/>
<dbReference type="FunFam" id="3.30.200.20:FF:000149">
    <property type="entry name" value="serine/threonine-protein kinase unc-51 isoform X1"/>
    <property type="match status" value="1"/>
</dbReference>
<gene>
    <name evidence="8" type="primary">unc-51</name>
    <name evidence="8" type="ORF">Anas_00013</name>
</gene>
<dbReference type="InterPro" id="IPR011009">
    <property type="entry name" value="Kinase-like_dom_sf"/>
</dbReference>
<feature type="compositionally biased region" description="Polar residues" evidence="6">
    <location>
        <begin position="466"/>
        <end position="485"/>
    </location>
</feature>
<reference evidence="8 9" key="1">
    <citation type="journal article" date="2019" name="PLoS Biol.">
        <title>Sex chromosomes control vertical transmission of feminizing Wolbachia symbionts in an isopod.</title>
        <authorList>
            <person name="Becking T."/>
            <person name="Chebbi M.A."/>
            <person name="Giraud I."/>
            <person name="Moumen B."/>
            <person name="Laverre T."/>
            <person name="Caubet Y."/>
            <person name="Peccoud J."/>
            <person name="Gilbert C."/>
            <person name="Cordaux R."/>
        </authorList>
    </citation>
    <scope>NUCLEOTIDE SEQUENCE [LARGE SCALE GENOMIC DNA]</scope>
    <source>
        <strain evidence="8">ANa2</strain>
        <tissue evidence="8">Whole body excluding digestive tract and cuticle</tissue>
    </source>
</reference>
<dbReference type="GO" id="GO:0005829">
    <property type="term" value="C:cytosol"/>
    <property type="evidence" value="ECO:0007669"/>
    <property type="project" value="TreeGrafter"/>
</dbReference>
<dbReference type="PANTHER" id="PTHR24348">
    <property type="entry name" value="SERINE/THREONINE-PROTEIN KINASE UNC-51-RELATED"/>
    <property type="match status" value="1"/>
</dbReference>
<feature type="region of interest" description="Disordered" evidence="6">
    <location>
        <begin position="454"/>
        <end position="485"/>
    </location>
</feature>
<evidence type="ECO:0000313" key="9">
    <source>
        <dbReference type="Proteomes" id="UP000326759"/>
    </source>
</evidence>
<dbReference type="InterPro" id="IPR017441">
    <property type="entry name" value="Protein_kinase_ATP_BS"/>
</dbReference>
<feature type="region of interest" description="Disordered" evidence="6">
    <location>
        <begin position="256"/>
        <end position="286"/>
    </location>
</feature>
<feature type="compositionally biased region" description="Low complexity" evidence="6">
    <location>
        <begin position="454"/>
        <end position="465"/>
    </location>
</feature>
<feature type="domain" description="Protein kinase" evidence="7">
    <location>
        <begin position="9"/>
        <end position="233"/>
    </location>
</feature>
<evidence type="ECO:0000256" key="2">
    <source>
        <dbReference type="ARBA" id="ARBA00022741"/>
    </source>
</evidence>
<feature type="region of interest" description="Disordered" evidence="6">
    <location>
        <begin position="306"/>
        <end position="336"/>
    </location>
</feature>
<keyword evidence="1" id="KW-0808">Transferase</keyword>
<keyword evidence="2 5" id="KW-0547">Nucleotide-binding</keyword>
<feature type="region of interest" description="Disordered" evidence="6">
    <location>
        <begin position="365"/>
        <end position="442"/>
    </location>
</feature>
<evidence type="ECO:0000259" key="7">
    <source>
        <dbReference type="PROSITE" id="PS50011"/>
    </source>
</evidence>
<dbReference type="GO" id="GO:0042594">
    <property type="term" value="P:response to starvation"/>
    <property type="evidence" value="ECO:0007669"/>
    <property type="project" value="TreeGrafter"/>
</dbReference>
<evidence type="ECO:0000313" key="8">
    <source>
        <dbReference type="EMBL" id="KAB7505721.1"/>
    </source>
</evidence>
<protein>
    <submittedName>
        <fullName evidence="8">Serine/threonine-protein kinase unc-51</fullName>
    </submittedName>
</protein>
<feature type="binding site" evidence="5">
    <location>
        <position position="39"/>
    </location>
    <ligand>
        <name>ATP</name>
        <dbReference type="ChEBI" id="CHEBI:30616"/>
    </ligand>
</feature>
<evidence type="ECO:0000256" key="1">
    <source>
        <dbReference type="ARBA" id="ARBA00022679"/>
    </source>
</evidence>
<accession>A0A5N5TGX9</accession>
<evidence type="ECO:0000256" key="3">
    <source>
        <dbReference type="ARBA" id="ARBA00022777"/>
    </source>
</evidence>
<dbReference type="AlphaFoldDB" id="A0A5N5TGX9"/>
<dbReference type="SUPFAM" id="SSF56112">
    <property type="entry name" value="Protein kinase-like (PK-like)"/>
    <property type="match status" value="1"/>
</dbReference>
<dbReference type="GO" id="GO:0048675">
    <property type="term" value="P:axon extension"/>
    <property type="evidence" value="ECO:0007669"/>
    <property type="project" value="TreeGrafter"/>
</dbReference>
<name>A0A5N5TGX9_9CRUS</name>
<dbReference type="Proteomes" id="UP000326759">
    <property type="component" value="Unassembled WGS sequence"/>
</dbReference>
<dbReference type="GO" id="GO:0010508">
    <property type="term" value="P:positive regulation of autophagy"/>
    <property type="evidence" value="ECO:0007669"/>
    <property type="project" value="TreeGrafter"/>
</dbReference>
<keyword evidence="3 8" id="KW-0418">Kinase</keyword>
<feature type="compositionally biased region" description="Low complexity" evidence="6">
    <location>
        <begin position="372"/>
        <end position="384"/>
    </location>
</feature>
<dbReference type="GO" id="GO:0005524">
    <property type="term" value="F:ATP binding"/>
    <property type="evidence" value="ECO:0007669"/>
    <property type="project" value="UniProtKB-UniRule"/>
</dbReference>
<dbReference type="GO" id="GO:0005776">
    <property type="term" value="C:autophagosome"/>
    <property type="evidence" value="ECO:0007669"/>
    <property type="project" value="TreeGrafter"/>
</dbReference>
<dbReference type="Pfam" id="PF21127">
    <property type="entry name" value="ATG1-like_MIT2"/>
    <property type="match status" value="1"/>
</dbReference>
<evidence type="ECO:0000256" key="4">
    <source>
        <dbReference type="ARBA" id="ARBA00022840"/>
    </source>
</evidence>
<dbReference type="GO" id="GO:0000422">
    <property type="term" value="P:autophagy of mitochondrion"/>
    <property type="evidence" value="ECO:0007669"/>
    <property type="project" value="TreeGrafter"/>
</dbReference>
<dbReference type="EMBL" id="SEYY01001125">
    <property type="protein sequence ID" value="KAB7505721.1"/>
    <property type="molecule type" value="Genomic_DNA"/>
</dbReference>
<dbReference type="GO" id="GO:0000045">
    <property type="term" value="P:autophagosome assembly"/>
    <property type="evidence" value="ECO:0007669"/>
    <property type="project" value="TreeGrafter"/>
</dbReference>
<dbReference type="GO" id="GO:0034727">
    <property type="term" value="P:piecemeal microautophagy of the nucleus"/>
    <property type="evidence" value="ECO:0007669"/>
    <property type="project" value="TreeGrafter"/>
</dbReference>
<dbReference type="PANTHER" id="PTHR24348:SF22">
    <property type="entry name" value="NON-SPECIFIC SERINE_THREONINE PROTEIN KINASE"/>
    <property type="match status" value="1"/>
</dbReference>
<dbReference type="InterPro" id="IPR045269">
    <property type="entry name" value="Atg1-like"/>
</dbReference>
<feature type="region of interest" description="Disordered" evidence="6">
    <location>
        <begin position="924"/>
        <end position="953"/>
    </location>
</feature>
<sequence length="953" mass="104711">METIGEYEYSTKDLIGHGAFAVVYRGRHLKNDNVTVAIKCITKKNIAKSQSLLSKEIKILKELTKLHHENVVALLQCHETANHVFLVMEYCNGGDLADYLQVKGTLSESTIRLFLRQLADFGFARFLQDGVMAATLCGSPMYMAPEVIMSLQYDAKADLWSLGTIVFQCLTGKAPFQAHTPQALKNYYEKNANLAPRIPQGTSPLLAHLLLGLLKRNARDRMDFEEFFNHPFIRSEESLPGNEPVNTVRNVTTVTSVPKSSATAGTKDPVARNVSKGQTATSPEGMELNADIGGGREFYIPPTGQTNCSNMTKPNLNNSSLSGMHSHTKSGSSNKQFSNVTCEDITQDDADDFVIVSSVLPLEAERPKAPAGRYGRTTPTGRRTNCISPAHGKTQFSPHTPQVPTAARPSQLPFTGSGGSGSTHSSGSSDNFRSSEAIPIPNQREAFLRTTSMESTELTSTLSNSPHNNTQVTVEPESKPQNAVRSQPINMRRLSEHKAPDIASLSPPSVQFSIGTPPLGYRRRSSSCSSYSTTPPNPAFCGMFGGGRITPTSSPLRQSGRRTPPHFSPQHFCSPSGLAPILGSPNKIPYSAVLKEDNRVGDICGNHPPSAGAFCGPNRAKTLPELSPYHPNLDLMEDINMEGSGLQRSKTEPHIFDWQMRDASPPLNNTKQVMRYGQSMFGFLVHPSQGCNIGMNTMETLNFYAPPLNQETLMEKEHNETLAKLNFVVALVDCIIELAKSRALFFRDLNTSKRDSLGESPLDTDLSSQEVTPEWQKRAEQLVLYIRALQLSSSALTLAKEERNKENLKPSNAVKNVVALLNQKFRISGTAFPSDAKPSNINADKLIYNYTIELCQNAALDELFGKQAESFRRYQTAHILLHALAQQVSHESDKELLIKYKAAVEKRLYVIQSQVECCQYEPTVSRGPSNMKPHDPLKEEPFGAAAGGFGYSK</sequence>
<evidence type="ECO:0000256" key="5">
    <source>
        <dbReference type="PROSITE-ProRule" id="PRU10141"/>
    </source>
</evidence>
<evidence type="ECO:0000256" key="6">
    <source>
        <dbReference type="SAM" id="MobiDB-lite"/>
    </source>
</evidence>
<proteinExistence type="predicted"/>
<dbReference type="GO" id="GO:0004674">
    <property type="term" value="F:protein serine/threonine kinase activity"/>
    <property type="evidence" value="ECO:0007669"/>
    <property type="project" value="InterPro"/>
</dbReference>
<dbReference type="GO" id="GO:0034045">
    <property type="term" value="C:phagophore assembly site membrane"/>
    <property type="evidence" value="ECO:0007669"/>
    <property type="project" value="TreeGrafter"/>
</dbReference>
<comment type="caution">
    <text evidence="8">The sequence shown here is derived from an EMBL/GenBank/DDBJ whole genome shotgun (WGS) entry which is preliminary data.</text>
</comment>
<feature type="compositionally biased region" description="Basic and acidic residues" evidence="6">
    <location>
        <begin position="932"/>
        <end position="941"/>
    </location>
</feature>
<feature type="region of interest" description="Disordered" evidence="6">
    <location>
        <begin position="551"/>
        <end position="574"/>
    </location>
</feature>
<dbReference type="GO" id="GO:0061709">
    <property type="term" value="P:reticulophagy"/>
    <property type="evidence" value="ECO:0007669"/>
    <property type="project" value="TreeGrafter"/>
</dbReference>
<dbReference type="Gene3D" id="1.10.510.10">
    <property type="entry name" value="Transferase(Phosphotransferase) domain 1"/>
    <property type="match status" value="2"/>
</dbReference>
<feature type="compositionally biased region" description="Polar residues" evidence="6">
    <location>
        <begin position="394"/>
        <end position="403"/>
    </location>
</feature>
<dbReference type="Pfam" id="PF00069">
    <property type="entry name" value="Pkinase"/>
    <property type="match status" value="1"/>
</dbReference>
<keyword evidence="4 5" id="KW-0067">ATP-binding</keyword>
<dbReference type="PROSITE" id="PS50011">
    <property type="entry name" value="PROTEIN_KINASE_DOM"/>
    <property type="match status" value="1"/>
</dbReference>
<dbReference type="InterPro" id="IPR000719">
    <property type="entry name" value="Prot_kinase_dom"/>
</dbReference>